<dbReference type="InterPro" id="IPR018392">
    <property type="entry name" value="LysM"/>
</dbReference>
<protein>
    <submittedName>
        <fullName evidence="2">FecR domain-containing protein</fullName>
    </submittedName>
</protein>
<dbReference type="Pfam" id="PF04773">
    <property type="entry name" value="FecR"/>
    <property type="match status" value="1"/>
</dbReference>
<evidence type="ECO:0000313" key="3">
    <source>
        <dbReference type="Proteomes" id="UP000232122"/>
    </source>
</evidence>
<evidence type="ECO:0000259" key="1">
    <source>
        <dbReference type="PROSITE" id="PS51782"/>
    </source>
</evidence>
<dbReference type="CDD" id="cd00118">
    <property type="entry name" value="LysM"/>
    <property type="match status" value="1"/>
</dbReference>
<sequence length="276" mass="30562">MNFRKTDILVSLFSFTICVPLLFAQTAEDKTLEEYKVKKNDSLTKIAKEVLNDPGKWKEFLKYNQIQNPSLIKEGMVLKVPVHLRKVVEPEAPALAALELYHGTVEYSKRAKEGNSPVWTSVSRNQILRDGESIKTGVKSSASLYFAENEAKIKLFEKSSFRVSKKESPELFLEEGQIQANVKPGLLKNAKKAVQKLVINTPVAVVGVRGTQFYVNNTADQRTDVGCFEGTVNVAASGKDVDVKAGFGTYVEKGKPPVEPFPIPGKIQIDKETSTP</sequence>
<feature type="domain" description="LysM" evidence="1">
    <location>
        <begin position="33"/>
        <end position="80"/>
    </location>
</feature>
<keyword evidence="3" id="KW-1185">Reference proteome</keyword>
<dbReference type="RefSeq" id="WP_317573595.1">
    <property type="nucleotide sequence ID" value="NZ_NPEF02000019.1"/>
</dbReference>
<dbReference type="InterPro" id="IPR036779">
    <property type="entry name" value="LysM_dom_sf"/>
</dbReference>
<gene>
    <name evidence="2" type="ORF">CH379_016010</name>
</gene>
<name>A0AAE4QQY7_9LEPT</name>
<dbReference type="Proteomes" id="UP000232122">
    <property type="component" value="Unassembled WGS sequence"/>
</dbReference>
<dbReference type="PROSITE" id="PS51782">
    <property type="entry name" value="LYSM"/>
    <property type="match status" value="1"/>
</dbReference>
<dbReference type="AlphaFoldDB" id="A0AAE4QQY7"/>
<dbReference type="Pfam" id="PF01476">
    <property type="entry name" value="LysM"/>
    <property type="match status" value="1"/>
</dbReference>
<dbReference type="Gene3D" id="2.60.120.1440">
    <property type="match status" value="1"/>
</dbReference>
<dbReference type="SUPFAM" id="SSF54106">
    <property type="entry name" value="LysM domain"/>
    <property type="match status" value="1"/>
</dbReference>
<accession>A0AAE4QQY7</accession>
<dbReference type="EMBL" id="NPEF02000019">
    <property type="protein sequence ID" value="MDV6237137.1"/>
    <property type="molecule type" value="Genomic_DNA"/>
</dbReference>
<proteinExistence type="predicted"/>
<evidence type="ECO:0000313" key="2">
    <source>
        <dbReference type="EMBL" id="MDV6237137.1"/>
    </source>
</evidence>
<organism evidence="2 3">
    <name type="scientific">Leptospira ellisii</name>
    <dbReference type="NCBI Taxonomy" id="2023197"/>
    <lineage>
        <taxon>Bacteria</taxon>
        <taxon>Pseudomonadati</taxon>
        <taxon>Spirochaetota</taxon>
        <taxon>Spirochaetia</taxon>
        <taxon>Leptospirales</taxon>
        <taxon>Leptospiraceae</taxon>
        <taxon>Leptospira</taxon>
    </lineage>
</organism>
<dbReference type="Gene3D" id="3.10.350.10">
    <property type="entry name" value="LysM domain"/>
    <property type="match status" value="1"/>
</dbReference>
<dbReference type="PANTHER" id="PTHR38731">
    <property type="entry name" value="LIPL45-RELATED LIPOPROTEIN-RELATED"/>
    <property type="match status" value="1"/>
</dbReference>
<comment type="caution">
    <text evidence="2">The sequence shown here is derived from an EMBL/GenBank/DDBJ whole genome shotgun (WGS) entry which is preliminary data.</text>
</comment>
<dbReference type="InterPro" id="IPR006860">
    <property type="entry name" value="FecR"/>
</dbReference>
<dbReference type="SMART" id="SM00257">
    <property type="entry name" value="LysM"/>
    <property type="match status" value="1"/>
</dbReference>
<reference evidence="2 3" key="1">
    <citation type="journal article" date="2018" name="Microb. Genom.">
        <title>Deciphering the unexplored Leptospira diversity from soils uncovers genomic evolution to virulence.</title>
        <authorList>
            <person name="Thibeaux R."/>
            <person name="Iraola G."/>
            <person name="Ferres I."/>
            <person name="Bierque E."/>
            <person name="Girault D."/>
            <person name="Soupe-Gilbert M.E."/>
            <person name="Picardeau M."/>
            <person name="Goarant C."/>
        </authorList>
    </citation>
    <scope>NUCLEOTIDE SEQUENCE [LARGE SCALE GENOMIC DNA]</scope>
    <source>
        <strain evidence="2 3">ATI7-C-A5</strain>
    </source>
</reference>